<evidence type="ECO:0000313" key="2">
    <source>
        <dbReference type="EMBL" id="KAL2488891.1"/>
    </source>
</evidence>
<comment type="caution">
    <text evidence="2">The sequence shown here is derived from an EMBL/GenBank/DDBJ whole genome shotgun (WGS) entry which is preliminary data.</text>
</comment>
<feature type="region of interest" description="Disordered" evidence="1">
    <location>
        <begin position="1"/>
        <end position="25"/>
    </location>
</feature>
<name>A0ABD1RL64_9LAMI</name>
<protein>
    <submittedName>
        <fullName evidence="2">Uncharacterized protein</fullName>
    </submittedName>
</protein>
<accession>A0ABD1RL64</accession>
<dbReference type="EMBL" id="JBFOLJ010000012">
    <property type="protein sequence ID" value="KAL2488891.1"/>
    <property type="molecule type" value="Genomic_DNA"/>
</dbReference>
<evidence type="ECO:0000313" key="3">
    <source>
        <dbReference type="Proteomes" id="UP001604277"/>
    </source>
</evidence>
<organism evidence="2 3">
    <name type="scientific">Forsythia ovata</name>
    <dbReference type="NCBI Taxonomy" id="205694"/>
    <lineage>
        <taxon>Eukaryota</taxon>
        <taxon>Viridiplantae</taxon>
        <taxon>Streptophyta</taxon>
        <taxon>Embryophyta</taxon>
        <taxon>Tracheophyta</taxon>
        <taxon>Spermatophyta</taxon>
        <taxon>Magnoliopsida</taxon>
        <taxon>eudicotyledons</taxon>
        <taxon>Gunneridae</taxon>
        <taxon>Pentapetalae</taxon>
        <taxon>asterids</taxon>
        <taxon>lamiids</taxon>
        <taxon>Lamiales</taxon>
        <taxon>Oleaceae</taxon>
        <taxon>Forsythieae</taxon>
        <taxon>Forsythia</taxon>
    </lineage>
</organism>
<dbReference type="Proteomes" id="UP001604277">
    <property type="component" value="Unassembled WGS sequence"/>
</dbReference>
<reference evidence="3" key="1">
    <citation type="submission" date="2024-07" db="EMBL/GenBank/DDBJ databases">
        <title>Two chromosome-level genome assemblies of Korean endemic species Abeliophyllum distichum and Forsythia ovata (Oleaceae).</title>
        <authorList>
            <person name="Jang H."/>
        </authorList>
    </citation>
    <scope>NUCLEOTIDE SEQUENCE [LARGE SCALE GENOMIC DNA]</scope>
</reference>
<dbReference type="AlphaFoldDB" id="A0ABD1RL64"/>
<proteinExistence type="predicted"/>
<feature type="compositionally biased region" description="Polar residues" evidence="1">
    <location>
        <begin position="1"/>
        <end position="11"/>
    </location>
</feature>
<sequence length="154" mass="17231">MELNSYPNEVTKTLVVGDGRSPGDNDLRDMGINEMKDDLFVEDPTSQHLSNSPHQETQTTKTNDSSFLSRSRVFEESQKIILEKTTDSRSMLDGYYENDLGTSAVIGKEGGFGVDKQITLSHPEDLLVQSSYDSALKEDCSQTHFNSSCKKHYL</sequence>
<evidence type="ECO:0000256" key="1">
    <source>
        <dbReference type="SAM" id="MobiDB-lite"/>
    </source>
</evidence>
<feature type="region of interest" description="Disordered" evidence="1">
    <location>
        <begin position="44"/>
        <end position="69"/>
    </location>
</feature>
<gene>
    <name evidence="2" type="ORF">Fot_42183</name>
</gene>
<keyword evidence="3" id="KW-1185">Reference proteome</keyword>